<name>A0A5K4F8R8_SCHMA</name>
<evidence type="ECO:0000256" key="1">
    <source>
        <dbReference type="ARBA" id="ARBA00009947"/>
    </source>
</evidence>
<feature type="region of interest" description="Disordered" evidence="3">
    <location>
        <begin position="1"/>
        <end position="23"/>
    </location>
</feature>
<evidence type="ECO:0000256" key="2">
    <source>
        <dbReference type="RuleBase" id="RU003876"/>
    </source>
</evidence>
<evidence type="ECO:0000313" key="4">
    <source>
        <dbReference type="Proteomes" id="UP000008854"/>
    </source>
</evidence>
<feature type="region of interest" description="Disordered" evidence="3">
    <location>
        <begin position="321"/>
        <end position="386"/>
    </location>
</feature>
<reference evidence="4" key="1">
    <citation type="journal article" date="2012" name="PLoS Negl. Trop. Dis.">
        <title>A systematically improved high quality genome and transcriptome of the human blood fluke Schistosoma mansoni.</title>
        <authorList>
            <person name="Protasio A.V."/>
            <person name="Tsai I.J."/>
            <person name="Babbage A."/>
            <person name="Nichol S."/>
            <person name="Hunt M."/>
            <person name="Aslett M.A."/>
            <person name="De Silva N."/>
            <person name="Velarde G.S."/>
            <person name="Anderson T.J."/>
            <person name="Clark R.C."/>
            <person name="Davidson C."/>
            <person name="Dillon G.P."/>
            <person name="Holroyd N.E."/>
            <person name="LoVerde P.T."/>
            <person name="Lloyd C."/>
            <person name="McQuillan J."/>
            <person name="Oliveira G."/>
            <person name="Otto T.D."/>
            <person name="Parker-Manuel S.J."/>
            <person name="Quail M.A."/>
            <person name="Wilson R.A."/>
            <person name="Zerlotini A."/>
            <person name="Dunne D.W."/>
            <person name="Berriman M."/>
        </authorList>
    </citation>
    <scope>NUCLEOTIDE SEQUENCE [LARGE SCALE GENOMIC DNA]</scope>
    <source>
        <strain evidence="4">Puerto Rican</strain>
    </source>
</reference>
<dbReference type="InterPro" id="IPR037231">
    <property type="entry name" value="NAP-like_sf"/>
</dbReference>
<dbReference type="Pfam" id="PF00956">
    <property type="entry name" value="NAP"/>
    <property type="match status" value="1"/>
</dbReference>
<accession>A0A5K4F8R8</accession>
<dbReference type="GeneID" id="8348934"/>
<dbReference type="GO" id="GO:0005634">
    <property type="term" value="C:nucleus"/>
    <property type="evidence" value="ECO:0007669"/>
    <property type="project" value="InterPro"/>
</dbReference>
<dbReference type="SUPFAM" id="SSF143113">
    <property type="entry name" value="NAP-like"/>
    <property type="match status" value="1"/>
</dbReference>
<reference evidence="5" key="2">
    <citation type="submission" date="2019-11" db="UniProtKB">
        <authorList>
            <consortium name="WormBaseParasite"/>
        </authorList>
    </citation>
    <scope>IDENTIFICATION</scope>
    <source>
        <strain evidence="5">Puerto Rican</strain>
    </source>
</reference>
<dbReference type="PANTHER" id="PTHR11875">
    <property type="entry name" value="TESTIS-SPECIFIC Y-ENCODED PROTEIN"/>
    <property type="match status" value="1"/>
</dbReference>
<dbReference type="WBParaSite" id="Smp_333660.1">
    <property type="protein sequence ID" value="Smp_333660.1"/>
    <property type="gene ID" value="Smp_333660"/>
</dbReference>
<dbReference type="RefSeq" id="XP_018651392.1">
    <property type="nucleotide sequence ID" value="XM_018799622.1"/>
</dbReference>
<keyword evidence="4" id="KW-1185">Reference proteome</keyword>
<feature type="compositionally biased region" description="Acidic residues" evidence="3">
    <location>
        <begin position="321"/>
        <end position="353"/>
    </location>
</feature>
<proteinExistence type="inferred from homology"/>
<feature type="compositionally biased region" description="Basic and acidic residues" evidence="3">
    <location>
        <begin position="7"/>
        <end position="23"/>
    </location>
</feature>
<evidence type="ECO:0000313" key="5">
    <source>
        <dbReference type="WBParaSite" id="Smp_333660.1"/>
    </source>
</evidence>
<dbReference type="STRING" id="6183.A0A5K4F8R8"/>
<dbReference type="KEGG" id="smm:Smp_023530"/>
<feature type="compositionally biased region" description="Basic and acidic residues" evidence="3">
    <location>
        <begin position="376"/>
        <end position="386"/>
    </location>
</feature>
<dbReference type="GO" id="GO:0006334">
    <property type="term" value="P:nucleosome assembly"/>
    <property type="evidence" value="ECO:0007669"/>
    <property type="project" value="InterPro"/>
</dbReference>
<dbReference type="CTD" id="8348934"/>
<dbReference type="Gene3D" id="1.20.5.1500">
    <property type="match status" value="1"/>
</dbReference>
<dbReference type="InterPro" id="IPR002164">
    <property type="entry name" value="NAP_family"/>
</dbReference>
<dbReference type="AlphaFoldDB" id="A0A5K4F8R8"/>
<dbReference type="InParanoid" id="A0A5K4F8R8"/>
<protein>
    <submittedName>
        <fullName evidence="5">Nucleosome assembly protein</fullName>
    </submittedName>
</protein>
<comment type="similarity">
    <text evidence="1 2">Belongs to the nucleosome assembly protein (NAP) family.</text>
</comment>
<evidence type="ECO:0000256" key="3">
    <source>
        <dbReference type="SAM" id="MobiDB-lite"/>
    </source>
</evidence>
<dbReference type="Proteomes" id="UP000008854">
    <property type="component" value="Unassembled WGS sequence"/>
</dbReference>
<dbReference type="OrthoDB" id="27325at2759"/>
<dbReference type="Gene3D" id="3.30.1120.90">
    <property type="entry name" value="Nucleosome assembly protein"/>
    <property type="match status" value="1"/>
</dbReference>
<feature type="compositionally biased region" description="Basic residues" evidence="3">
    <location>
        <begin position="360"/>
        <end position="375"/>
    </location>
</feature>
<sequence>MNNSKGSSKEGGEFSDSGEFHESKCENPKLSALHEYHHLPGPVKRRVRALKKLQYETLKIDSEFYKELFTLEVKYNVQHQQIFSKRRDIVLGGIEPTDEDCDWPTDDDDISLDNLSERLKSTANVTKDTSEKDCQSDIKGVPEFWLKTLENISLFDEMVQDHDRDILKHLIDIKCVLNTGEESGFTLEFYFSTNNYFTNSVLTKRYYFNYDIPNDDPFGYEGPEIVRTKGCVINWHPGKNVTVKLVKKVQKRKSGGAKRTITKSVREDSFFNFFEPPAETLSDDLDKDTEMLLESDFKLGQFLRESVIPRAVLYFTGEAVDSEFDDDDDDEDDDLDDEDSSEDDDDEKEEENEKENSHSCRGRHHHAPNRPKHNQKTGEKQECPQQ</sequence>
<organism evidence="4 5">
    <name type="scientific">Schistosoma mansoni</name>
    <name type="common">Blood fluke</name>
    <dbReference type="NCBI Taxonomy" id="6183"/>
    <lineage>
        <taxon>Eukaryota</taxon>
        <taxon>Metazoa</taxon>
        <taxon>Spiralia</taxon>
        <taxon>Lophotrochozoa</taxon>
        <taxon>Platyhelminthes</taxon>
        <taxon>Trematoda</taxon>
        <taxon>Digenea</taxon>
        <taxon>Strigeidida</taxon>
        <taxon>Schistosomatoidea</taxon>
        <taxon>Schistosomatidae</taxon>
        <taxon>Schistosoma</taxon>
    </lineage>
</organism>